<dbReference type="Pfam" id="PF13604">
    <property type="entry name" value="AAA_30"/>
    <property type="match status" value="1"/>
</dbReference>
<dbReference type="InterPro" id="IPR047187">
    <property type="entry name" value="SF1_C_Upf1"/>
</dbReference>
<evidence type="ECO:0000256" key="4">
    <source>
        <dbReference type="ARBA" id="ARBA00022840"/>
    </source>
</evidence>
<accession>A0A512JPX8</accession>
<dbReference type="Pfam" id="PF13482">
    <property type="entry name" value="RNase_H_2"/>
    <property type="match status" value="1"/>
</dbReference>
<dbReference type="NCBIfam" id="TIGR03491">
    <property type="entry name" value="TM0106 family RecB-like putative nuclease"/>
    <property type="match status" value="1"/>
</dbReference>
<feature type="domain" description="YprB ribonuclease H-like" evidence="6">
    <location>
        <begin position="323"/>
        <end position="511"/>
    </location>
</feature>
<dbReference type="SUPFAM" id="SSF53098">
    <property type="entry name" value="Ribonuclease H-like"/>
    <property type="match status" value="1"/>
</dbReference>
<dbReference type="GO" id="GO:0016787">
    <property type="term" value="F:hydrolase activity"/>
    <property type="evidence" value="ECO:0007669"/>
    <property type="project" value="UniProtKB-KW"/>
</dbReference>
<keyword evidence="2" id="KW-0378">Hydrolase</keyword>
<gene>
    <name evidence="7" type="ORF">MGN01_38650</name>
</gene>
<evidence type="ECO:0000256" key="1">
    <source>
        <dbReference type="ARBA" id="ARBA00022741"/>
    </source>
</evidence>
<feature type="domain" description="DNA2/NAM7 helicase-like C-terminal" evidence="5">
    <location>
        <begin position="921"/>
        <end position="1115"/>
    </location>
</feature>
<keyword evidence="1" id="KW-0547">Nucleotide-binding</keyword>
<dbReference type="PANTHER" id="PTHR43788:SF8">
    <property type="entry name" value="DNA-BINDING PROTEIN SMUBP-2"/>
    <property type="match status" value="1"/>
</dbReference>
<dbReference type="Proteomes" id="UP000321750">
    <property type="component" value="Unassembled WGS sequence"/>
</dbReference>
<evidence type="ECO:0000256" key="3">
    <source>
        <dbReference type="ARBA" id="ARBA00022806"/>
    </source>
</evidence>
<evidence type="ECO:0000313" key="7">
    <source>
        <dbReference type="EMBL" id="GEP12020.1"/>
    </source>
</evidence>
<dbReference type="InterPro" id="IPR019993">
    <property type="entry name" value="RecB_nuclease_TM0106_put"/>
</dbReference>
<name>A0A512JPX8_9HYPH</name>
<dbReference type="EMBL" id="BJZV01000027">
    <property type="protein sequence ID" value="GEP12020.1"/>
    <property type="molecule type" value="Genomic_DNA"/>
</dbReference>
<proteinExistence type="predicted"/>
<keyword evidence="4" id="KW-0067">ATP-binding</keyword>
<dbReference type="Gene3D" id="3.40.50.300">
    <property type="entry name" value="P-loop containing nucleotide triphosphate hydrolases"/>
    <property type="match status" value="2"/>
</dbReference>
<dbReference type="CDD" id="cd17934">
    <property type="entry name" value="DEXXQc_Upf1-like"/>
    <property type="match status" value="1"/>
</dbReference>
<keyword evidence="8" id="KW-1185">Reference proteome</keyword>
<evidence type="ECO:0000313" key="8">
    <source>
        <dbReference type="Proteomes" id="UP000321750"/>
    </source>
</evidence>
<dbReference type="GO" id="GO:0005524">
    <property type="term" value="F:ATP binding"/>
    <property type="evidence" value="ECO:0007669"/>
    <property type="project" value="UniProtKB-KW"/>
</dbReference>
<dbReference type="Pfam" id="PF13087">
    <property type="entry name" value="AAA_12"/>
    <property type="match status" value="1"/>
</dbReference>
<evidence type="ECO:0000259" key="6">
    <source>
        <dbReference type="Pfam" id="PF13482"/>
    </source>
</evidence>
<reference evidence="7 8" key="1">
    <citation type="submission" date="2019-07" db="EMBL/GenBank/DDBJ databases">
        <title>Whole genome shotgun sequence of Methylobacterium gnaphalii NBRC 107716.</title>
        <authorList>
            <person name="Hosoyama A."/>
            <person name="Uohara A."/>
            <person name="Ohji S."/>
            <person name="Ichikawa N."/>
        </authorList>
    </citation>
    <scope>NUCLEOTIDE SEQUENCE [LARGE SCALE GENOMIC DNA]</scope>
    <source>
        <strain evidence="7 8">NBRC 107716</strain>
    </source>
</reference>
<comment type="caution">
    <text evidence="7">The sequence shown here is derived from an EMBL/GenBank/DDBJ whole genome shotgun (WGS) entry which is preliminary data.</text>
</comment>
<dbReference type="CDD" id="cd18808">
    <property type="entry name" value="SF1_C_Upf1"/>
    <property type="match status" value="1"/>
</dbReference>
<dbReference type="AlphaFoldDB" id="A0A512JPX8"/>
<dbReference type="PANTHER" id="PTHR43788">
    <property type="entry name" value="DNA2/NAM7 HELICASE FAMILY MEMBER"/>
    <property type="match status" value="1"/>
</dbReference>
<dbReference type="InterPro" id="IPR012337">
    <property type="entry name" value="RNaseH-like_sf"/>
</dbReference>
<dbReference type="InterPro" id="IPR050534">
    <property type="entry name" value="Coronavir_polyprotein_1ab"/>
</dbReference>
<dbReference type="InterPro" id="IPR041679">
    <property type="entry name" value="DNA2/NAM7-like_C"/>
</dbReference>
<dbReference type="OrthoDB" id="9757917at2"/>
<dbReference type="SUPFAM" id="SSF52540">
    <property type="entry name" value="P-loop containing nucleoside triphosphate hydrolases"/>
    <property type="match status" value="1"/>
</dbReference>
<dbReference type="InterPro" id="IPR038720">
    <property type="entry name" value="YprB_RNase_H-like_dom"/>
</dbReference>
<protein>
    <recommendedName>
        <fullName evidence="9">Nuclease</fullName>
    </recommendedName>
</protein>
<dbReference type="RefSeq" id="WP_147048420.1">
    <property type="nucleotide sequence ID" value="NZ_BJZV01000027.1"/>
</dbReference>
<evidence type="ECO:0000256" key="2">
    <source>
        <dbReference type="ARBA" id="ARBA00022801"/>
    </source>
</evidence>
<organism evidence="7 8">
    <name type="scientific">Methylobacterium gnaphalii</name>
    <dbReference type="NCBI Taxonomy" id="1010610"/>
    <lineage>
        <taxon>Bacteria</taxon>
        <taxon>Pseudomonadati</taxon>
        <taxon>Pseudomonadota</taxon>
        <taxon>Alphaproteobacteria</taxon>
        <taxon>Hyphomicrobiales</taxon>
        <taxon>Methylobacteriaceae</taxon>
        <taxon>Methylobacterium</taxon>
    </lineage>
</organism>
<evidence type="ECO:0000259" key="5">
    <source>
        <dbReference type="Pfam" id="PF13087"/>
    </source>
</evidence>
<dbReference type="GO" id="GO:0043139">
    <property type="term" value="F:5'-3' DNA helicase activity"/>
    <property type="evidence" value="ECO:0007669"/>
    <property type="project" value="TreeGrafter"/>
</dbReference>
<evidence type="ECO:0008006" key="9">
    <source>
        <dbReference type="Google" id="ProtNLM"/>
    </source>
</evidence>
<keyword evidence="3" id="KW-0347">Helicase</keyword>
<sequence>MQASTPEIGRLSPTFLATFLGCTTSAAWTLEKRRGLRSAPEVVADAQAGLIQRKGQEHEDRCLATLCAQHGAPVLIGRDSPEQAMRATRTAMDRGAPLIAQAALVDGPWIGYADFLVRVETACPSWAWSYEPWDAKLAHTAQPAHVLQIALYGDLLARVQGQVAEHGALMLGSGDPAKPHVIERFRLAEVRHYVRRAAQRLERFAADIPVGLEGEPCGHCGKCEWMVTCDEAWAKADHLCRVADISRRQRLRLMEANVSTAALLGALDAQRVPGIGAETLARLVQQARLQHQSASEGRGVYELLAHASGLGFDRLPPSDPGDLFFDFEGDPMHPGGLEYLCGVLWRAKSNDPDGTPVPGHPEMRFLAIWAHDRAQEKRAFTDVMAFLMRRLLEAPRAHLYHYAPYEKTALRRLASMHAVAETAVDNLLREGRMVDLYRVVREGVRVGEASYSIKSLERFYMPPRTTEVVSGGDSLVLYDRWRTTGDASALAAIQEYNRDDCLSTLLLRDWLIGLAKAAGIVAARGLADGLPPDLDEGREKREERERAQAELEARVVGDPSLPGAEVRQLMADLVGFHRREQKPAWWAYFDRQERGLEELQEDEECLAGCERDGDDWIGTENRSFTYRFRYLEQETKLRTGSAVCLTQDGASVGNIVALDESRRLVTLKRAQRSGPLPEAVSLMPGMPLSVDVLRQAVWTVAADMTAGGSGFPHITALLARMPPRLTGRAAGSPIIAMEDREDPARLLTSAIAAVRALDRSWLVIQGPPGAGKTYTTSHIIAALIADGRTVGIASNSHKAIDNVLHAVEERLHAAGRPVTTLGQKKDSGNEGGFAGRGYIASIADNKQIDPDLPILAGTAWLFAREELRASRDVLFVDEAGQVSLGNLVAMAHGARSLVLVGDQMQLAQPIQGAHPRSSGASALDHLLEDHAVVPPERGIFLSRTWRMHPDLCGFVSAAVYDGQLQAEVGCTQQRLVLATDAHPALKPAGLAFRPVAHSGCRQRSQEEADEVLAILNSLLRQRVVDRKGHERAMSLDDVLVVAPYNMQVNLLRSRLPAGARVGTVDKYQGQEAEVVLVSMATSGAEDMPRDAAFLLSRNRFNVAISRARCLAVLVASPGLLDIVAKSVEEMRLANLFCWAAEHGS</sequence>
<dbReference type="InterPro" id="IPR027417">
    <property type="entry name" value="P-loop_NTPase"/>
</dbReference>